<proteinExistence type="inferred from homology"/>
<dbReference type="PROSITE" id="PS51668">
    <property type="entry name" value="TSAA_2"/>
    <property type="match status" value="1"/>
</dbReference>
<keyword evidence="1" id="KW-0949">S-adenosyl-L-methionine</keyword>
<evidence type="ECO:0000259" key="4">
    <source>
        <dbReference type="PROSITE" id="PS51668"/>
    </source>
</evidence>
<feature type="domain" description="TsaA-like" evidence="4">
    <location>
        <begin position="93"/>
        <end position="239"/>
    </location>
</feature>
<dbReference type="FunFam" id="2.40.30.70:FF:000003">
    <property type="entry name" value="tRNA (Adenine(37)-N6)-methyltransferase isoform A"/>
    <property type="match status" value="1"/>
</dbReference>
<keyword evidence="3" id="KW-1133">Transmembrane helix</keyword>
<organism evidence="5 6">
    <name type="scientific">Trifolium subterraneum</name>
    <name type="common">Subterranean clover</name>
    <dbReference type="NCBI Taxonomy" id="3900"/>
    <lineage>
        <taxon>Eukaryota</taxon>
        <taxon>Viridiplantae</taxon>
        <taxon>Streptophyta</taxon>
        <taxon>Embryophyta</taxon>
        <taxon>Tracheophyta</taxon>
        <taxon>Spermatophyta</taxon>
        <taxon>Magnoliopsida</taxon>
        <taxon>eudicotyledons</taxon>
        <taxon>Gunneridae</taxon>
        <taxon>Pentapetalae</taxon>
        <taxon>rosids</taxon>
        <taxon>fabids</taxon>
        <taxon>Fabales</taxon>
        <taxon>Fabaceae</taxon>
        <taxon>Papilionoideae</taxon>
        <taxon>50 kb inversion clade</taxon>
        <taxon>NPAAA clade</taxon>
        <taxon>Hologalegina</taxon>
        <taxon>IRL clade</taxon>
        <taxon>Trifolieae</taxon>
        <taxon>Trifolium</taxon>
    </lineage>
</organism>
<evidence type="ECO:0000313" key="6">
    <source>
        <dbReference type="Proteomes" id="UP000242715"/>
    </source>
</evidence>
<gene>
    <name evidence="5" type="ORF">TSUD_201250</name>
</gene>
<dbReference type="PANTHER" id="PTHR12818:SF0">
    <property type="entry name" value="TRNA (ADENINE(37)-N6)-METHYLTRANSFERASE"/>
    <property type="match status" value="1"/>
</dbReference>
<dbReference type="NCBIfam" id="TIGR00104">
    <property type="entry name" value="tRNA_TsaA"/>
    <property type="match status" value="1"/>
</dbReference>
<evidence type="ECO:0000256" key="2">
    <source>
        <dbReference type="ARBA" id="ARBA00033753"/>
    </source>
</evidence>
<dbReference type="InterPro" id="IPR036413">
    <property type="entry name" value="YaeB-like_sf"/>
</dbReference>
<sequence length="397" mass="44513">MSGSSSISEARWLAVTITLTTLSAITISVAAAYIFKRKCNALKSKITELESSLNSCSDKCASERQGRIRAQQLLRKQLTQPKSQNPNLTCYPMIPIGTVHSCFSTRYGTPRQPLLVPLARACLVFNTSRVPPASLEGLADYSHCWIIYVFHLNTDLEKLWKHPSQSGFKAKVRVPRLKGGRKGVFGTRSPHRPCPIGLTVAKVEAVQGNVILLSGVDLVDGTPVLDVKPYLPYCDSIQDAAVPNWLMEDNLFTVASVSFSEGFTSSLENCWIMAEKKSLYASPGEFQSLVTQVLAWDIRSLSQRNRPHDVFMKKEKDQLLGDTYDVDEHLDETTFDHKREQDSLNSTEVIYHLILEGLDVSYRIDQDGNVIVEKVSTFADNKLNSSYNYLTWKDKLR</sequence>
<protein>
    <recommendedName>
        <fullName evidence="4">TsaA-like domain-containing protein</fullName>
    </recommendedName>
</protein>
<keyword evidence="3" id="KW-0472">Membrane</keyword>
<dbReference type="Proteomes" id="UP000242715">
    <property type="component" value="Unassembled WGS sequence"/>
</dbReference>
<evidence type="ECO:0000313" key="5">
    <source>
        <dbReference type="EMBL" id="GAU20976.1"/>
    </source>
</evidence>
<reference evidence="6" key="1">
    <citation type="journal article" date="2017" name="Front. Plant Sci.">
        <title>Climate Clever Clovers: New Paradigm to Reduce the Environmental Footprint of Ruminants by Breeding Low Methanogenic Forages Utilizing Haplotype Variation.</title>
        <authorList>
            <person name="Kaur P."/>
            <person name="Appels R."/>
            <person name="Bayer P.E."/>
            <person name="Keeble-Gagnere G."/>
            <person name="Wang J."/>
            <person name="Hirakawa H."/>
            <person name="Shirasawa K."/>
            <person name="Vercoe P."/>
            <person name="Stefanova K."/>
            <person name="Durmic Z."/>
            <person name="Nichols P."/>
            <person name="Revell C."/>
            <person name="Isobe S.N."/>
            <person name="Edwards D."/>
            <person name="Erskine W."/>
        </authorList>
    </citation>
    <scope>NUCLEOTIDE SEQUENCE [LARGE SCALE GENOMIC DNA]</scope>
    <source>
        <strain evidence="6">cv. Daliak</strain>
    </source>
</reference>
<dbReference type="AlphaFoldDB" id="A0A2Z6LVF0"/>
<dbReference type="Pfam" id="PF01980">
    <property type="entry name" value="TrmO_N"/>
    <property type="match status" value="1"/>
</dbReference>
<comment type="similarity">
    <text evidence="2">Belongs to the tRNA methyltransferase O family.</text>
</comment>
<dbReference type="SUPFAM" id="SSF118196">
    <property type="entry name" value="YaeB-like"/>
    <property type="match status" value="1"/>
</dbReference>
<keyword evidence="6" id="KW-1185">Reference proteome</keyword>
<accession>A0A2Z6LVF0</accession>
<dbReference type="CDD" id="cd09281">
    <property type="entry name" value="UPF0066"/>
    <property type="match status" value="1"/>
</dbReference>
<evidence type="ECO:0000256" key="1">
    <source>
        <dbReference type="ARBA" id="ARBA00022691"/>
    </source>
</evidence>
<dbReference type="InterPro" id="IPR023370">
    <property type="entry name" value="TrmO-like_N"/>
</dbReference>
<keyword evidence="3" id="KW-0812">Transmembrane</keyword>
<name>A0A2Z6LVF0_TRISU</name>
<dbReference type="PANTHER" id="PTHR12818">
    <property type="entry name" value="TRNA (ADENINE(37)-N6)-METHYLTRANSFERASE"/>
    <property type="match status" value="1"/>
</dbReference>
<dbReference type="Gene3D" id="2.40.30.70">
    <property type="entry name" value="YaeB-like"/>
    <property type="match status" value="1"/>
</dbReference>
<dbReference type="InterPro" id="IPR040372">
    <property type="entry name" value="YaeB-like"/>
</dbReference>
<dbReference type="OrthoDB" id="4882at2759"/>
<dbReference type="EMBL" id="DF973223">
    <property type="protein sequence ID" value="GAU20976.1"/>
    <property type="molecule type" value="Genomic_DNA"/>
</dbReference>
<feature type="transmembrane region" description="Helical" evidence="3">
    <location>
        <begin position="12"/>
        <end position="35"/>
    </location>
</feature>
<dbReference type="InterPro" id="IPR036414">
    <property type="entry name" value="YaeB_N_sf"/>
</dbReference>
<evidence type="ECO:0000256" key="3">
    <source>
        <dbReference type="SAM" id="Phobius"/>
    </source>
</evidence>